<dbReference type="GO" id="GO:0005737">
    <property type="term" value="C:cytoplasm"/>
    <property type="evidence" value="ECO:0007669"/>
    <property type="project" value="TreeGrafter"/>
</dbReference>
<keyword evidence="3" id="KW-1185">Reference proteome</keyword>
<dbReference type="Gene3D" id="1.20.1050.10">
    <property type="match status" value="1"/>
</dbReference>
<dbReference type="Proteomes" id="UP000594364">
    <property type="component" value="Chromosome 3"/>
</dbReference>
<dbReference type="OrthoDB" id="4951845at2759"/>
<dbReference type="PANTHER" id="PTHR43968:SF6">
    <property type="entry name" value="GLUTATHIONE S-TRANSFERASE OMEGA"/>
    <property type="match status" value="1"/>
</dbReference>
<organism evidence="2 3">
    <name type="scientific">Epichloe festucae (strain Fl1)</name>
    <dbReference type="NCBI Taxonomy" id="877507"/>
    <lineage>
        <taxon>Eukaryota</taxon>
        <taxon>Fungi</taxon>
        <taxon>Dikarya</taxon>
        <taxon>Ascomycota</taxon>
        <taxon>Pezizomycotina</taxon>
        <taxon>Sordariomycetes</taxon>
        <taxon>Hypocreomycetidae</taxon>
        <taxon>Hypocreales</taxon>
        <taxon>Clavicipitaceae</taxon>
        <taxon>Epichloe</taxon>
    </lineage>
</organism>
<name>A0A7S9KRH1_EPIFF</name>
<accession>A0A7S9KRH1</accession>
<reference evidence="2 3" key="1">
    <citation type="journal article" date="2018" name="PLoS Genet.">
        <title>Repeat elements organise 3D genome structure and mediate transcription in the filamentous fungus Epichloe festucae.</title>
        <authorList>
            <person name="Winter D.J."/>
            <person name="Ganley A.R.D."/>
            <person name="Young C.A."/>
            <person name="Liachko I."/>
            <person name="Schardl C.L."/>
            <person name="Dupont P.Y."/>
            <person name="Berry D."/>
            <person name="Ram A."/>
            <person name="Scott B."/>
            <person name="Cox M.P."/>
        </authorList>
    </citation>
    <scope>NUCLEOTIDE SEQUENCE [LARGE SCALE GENOMIC DNA]</scope>
    <source>
        <strain evidence="2 3">Fl1</strain>
    </source>
</reference>
<evidence type="ECO:0000313" key="2">
    <source>
        <dbReference type="EMBL" id="QPG99313.1"/>
    </source>
</evidence>
<gene>
    <name evidence="2" type="ORF">C2857_001453</name>
</gene>
<dbReference type="EMBL" id="CP031387">
    <property type="protein sequence ID" value="QPG99313.1"/>
    <property type="molecule type" value="Genomic_DNA"/>
</dbReference>
<dbReference type="PANTHER" id="PTHR43968">
    <property type="match status" value="1"/>
</dbReference>
<feature type="compositionally biased region" description="Gly residues" evidence="1">
    <location>
        <begin position="74"/>
        <end position="84"/>
    </location>
</feature>
<proteinExistence type="predicted"/>
<feature type="region of interest" description="Disordered" evidence="1">
    <location>
        <begin position="24"/>
        <end position="46"/>
    </location>
</feature>
<sequence length="367" mass="40283">MAAAAASLASSPRQRCPTACWTTHISTGLGTPKSEDLSKKKRKRNARERHLCDVKIRITEYFGERFWTVQPVNGNGGNGKGDGVAGPHRHTLERSDEIKKNSVQRYLAQQEWEAKKTQVPTRKTKDTGEAAATIKRHLNEHELKFFSACHWSVTCPYDPKLITNRTDQPAAQPILPRGIMDRPRSQGPAVPVLRNRAFRALAPTINHSRHRAQGGPSPLFVKGEWGCSESAVILEYFEDMDITRSVCSQLTRNTKPNAVCGSTTSTRALSPVPAFYALSSAQRPSSRGESTNRLQAHITSLVLAADEEGPFFTGSSLSLVDLHFVPFALRLSRILLAHEGLDGPCAGDEMEPLVGCAGEQSSCEEDD</sequence>
<feature type="region of interest" description="Disordered" evidence="1">
    <location>
        <begin position="73"/>
        <end position="94"/>
    </location>
</feature>
<protein>
    <submittedName>
        <fullName evidence="2">Uncharacterized protein</fullName>
    </submittedName>
</protein>
<dbReference type="AlphaFoldDB" id="A0A7S9KRH1"/>
<evidence type="ECO:0000256" key="1">
    <source>
        <dbReference type="SAM" id="MobiDB-lite"/>
    </source>
</evidence>
<dbReference type="InterPro" id="IPR050983">
    <property type="entry name" value="GST_Omega/HSP26"/>
</dbReference>
<evidence type="ECO:0000313" key="3">
    <source>
        <dbReference type="Proteomes" id="UP000594364"/>
    </source>
</evidence>